<dbReference type="AlphaFoldDB" id="V7AW17"/>
<evidence type="ECO:0000256" key="1">
    <source>
        <dbReference type="SAM" id="MobiDB-lite"/>
    </source>
</evidence>
<accession>V7AW17</accession>
<organism evidence="2 3">
    <name type="scientific">Phaseolus vulgaris</name>
    <name type="common">Kidney bean</name>
    <name type="synonym">French bean</name>
    <dbReference type="NCBI Taxonomy" id="3885"/>
    <lineage>
        <taxon>Eukaryota</taxon>
        <taxon>Viridiplantae</taxon>
        <taxon>Streptophyta</taxon>
        <taxon>Embryophyta</taxon>
        <taxon>Tracheophyta</taxon>
        <taxon>Spermatophyta</taxon>
        <taxon>Magnoliopsida</taxon>
        <taxon>eudicotyledons</taxon>
        <taxon>Gunneridae</taxon>
        <taxon>Pentapetalae</taxon>
        <taxon>rosids</taxon>
        <taxon>fabids</taxon>
        <taxon>Fabales</taxon>
        <taxon>Fabaceae</taxon>
        <taxon>Papilionoideae</taxon>
        <taxon>50 kb inversion clade</taxon>
        <taxon>NPAAA clade</taxon>
        <taxon>indigoferoid/millettioid clade</taxon>
        <taxon>Phaseoleae</taxon>
        <taxon>Phaseolus</taxon>
    </lineage>
</organism>
<gene>
    <name evidence="2" type="ORF">PHAVU_009G132200g</name>
</gene>
<name>V7AW17_PHAVU</name>
<dbReference type="OMA" id="RTRPACK"/>
<proteinExistence type="predicted"/>
<feature type="region of interest" description="Disordered" evidence="1">
    <location>
        <begin position="1"/>
        <end position="23"/>
    </location>
</feature>
<sequence>MEWVHGSRQASQKSRRKESFPRRRSSIKRKIFIFMYARIKQRILAYLVAST</sequence>
<evidence type="ECO:0000313" key="3">
    <source>
        <dbReference type="Proteomes" id="UP000000226"/>
    </source>
</evidence>
<dbReference type="EMBL" id="CM002296">
    <property type="protein sequence ID" value="ESW09495.1"/>
    <property type="molecule type" value="Genomic_DNA"/>
</dbReference>
<dbReference type="Gramene" id="ESW09495">
    <property type="protein sequence ID" value="ESW09495"/>
    <property type="gene ID" value="PHAVU_009G132200g"/>
</dbReference>
<reference evidence="3" key="1">
    <citation type="journal article" date="2014" name="Nat. Genet.">
        <title>A reference genome for common bean and genome-wide analysis of dual domestications.</title>
        <authorList>
            <person name="Schmutz J."/>
            <person name="McClean P.E."/>
            <person name="Mamidi S."/>
            <person name="Wu G.A."/>
            <person name="Cannon S.B."/>
            <person name="Grimwood J."/>
            <person name="Jenkins J."/>
            <person name="Shu S."/>
            <person name="Song Q."/>
            <person name="Chavarro C."/>
            <person name="Torres-Torres M."/>
            <person name="Geffroy V."/>
            <person name="Moghaddam S.M."/>
            <person name="Gao D."/>
            <person name="Abernathy B."/>
            <person name="Barry K."/>
            <person name="Blair M."/>
            <person name="Brick M.A."/>
            <person name="Chovatia M."/>
            <person name="Gepts P."/>
            <person name="Goodstein D.M."/>
            <person name="Gonzales M."/>
            <person name="Hellsten U."/>
            <person name="Hyten D.L."/>
            <person name="Jia G."/>
            <person name="Kelly J.D."/>
            <person name="Kudrna D."/>
            <person name="Lee R."/>
            <person name="Richard M.M."/>
            <person name="Miklas P.N."/>
            <person name="Osorno J.M."/>
            <person name="Rodrigues J."/>
            <person name="Thareau V."/>
            <person name="Urrea C.A."/>
            <person name="Wang M."/>
            <person name="Yu Y."/>
            <person name="Zhang M."/>
            <person name="Wing R.A."/>
            <person name="Cregan P.B."/>
            <person name="Rokhsar D.S."/>
            <person name="Jackson S.A."/>
        </authorList>
    </citation>
    <scope>NUCLEOTIDE SEQUENCE [LARGE SCALE GENOMIC DNA]</scope>
    <source>
        <strain evidence="3">cv. G19833</strain>
    </source>
</reference>
<keyword evidence="3" id="KW-1185">Reference proteome</keyword>
<dbReference type="Proteomes" id="UP000000226">
    <property type="component" value="Chromosome 9"/>
</dbReference>
<evidence type="ECO:0000313" key="2">
    <source>
        <dbReference type="EMBL" id="ESW09495.1"/>
    </source>
</evidence>
<protein>
    <submittedName>
        <fullName evidence="2">Uncharacterized protein</fullName>
    </submittedName>
</protein>